<sequence>MNPHIVHQYFKKELEEGIIIVQVDPTSLKGVELLISKNGGMQKNKRDFDEDIYEDLAADNFVDASPLEFNLYLKGLTGIK</sequence>
<name>A0ABT8L2K4_9BACT</name>
<comment type="caution">
    <text evidence="1">The sequence shown here is derived from an EMBL/GenBank/DDBJ whole genome shotgun (WGS) entry which is preliminary data.</text>
</comment>
<accession>A0ABT8L2K4</accession>
<dbReference type="EMBL" id="JAUJEB010000001">
    <property type="protein sequence ID" value="MDN5211471.1"/>
    <property type="molecule type" value="Genomic_DNA"/>
</dbReference>
<dbReference type="Proteomes" id="UP001172083">
    <property type="component" value="Unassembled WGS sequence"/>
</dbReference>
<organism evidence="1 2">
    <name type="scientific">Agaribacillus aureus</name>
    <dbReference type="NCBI Taxonomy" id="3051825"/>
    <lineage>
        <taxon>Bacteria</taxon>
        <taxon>Pseudomonadati</taxon>
        <taxon>Bacteroidota</taxon>
        <taxon>Cytophagia</taxon>
        <taxon>Cytophagales</taxon>
        <taxon>Splendidivirgaceae</taxon>
        <taxon>Agaribacillus</taxon>
    </lineage>
</organism>
<proteinExistence type="predicted"/>
<dbReference type="RefSeq" id="WP_346756804.1">
    <property type="nucleotide sequence ID" value="NZ_JAUJEB010000001.1"/>
</dbReference>
<reference evidence="1" key="1">
    <citation type="submission" date="2023-06" db="EMBL/GenBank/DDBJ databases">
        <title>Genomic of Agaribacillus aureum.</title>
        <authorList>
            <person name="Wang G."/>
        </authorList>
    </citation>
    <scope>NUCLEOTIDE SEQUENCE</scope>
    <source>
        <strain evidence="1">BMA12</strain>
    </source>
</reference>
<evidence type="ECO:0000313" key="1">
    <source>
        <dbReference type="EMBL" id="MDN5211471.1"/>
    </source>
</evidence>
<keyword evidence="2" id="KW-1185">Reference proteome</keyword>
<protein>
    <submittedName>
        <fullName evidence="1">Uncharacterized protein</fullName>
    </submittedName>
</protein>
<gene>
    <name evidence="1" type="ORF">QQ020_05395</name>
</gene>
<evidence type="ECO:0000313" key="2">
    <source>
        <dbReference type="Proteomes" id="UP001172083"/>
    </source>
</evidence>